<reference evidence="2 3" key="1">
    <citation type="submission" date="2020-10" db="EMBL/GenBank/DDBJ databases">
        <title>Connecting structure to function with the recovery of over 1000 high-quality activated sludge metagenome-assembled genomes encoding full-length rRNA genes using long-read sequencing.</title>
        <authorList>
            <person name="Singleton C.M."/>
            <person name="Petriglieri F."/>
            <person name="Kristensen J.M."/>
            <person name="Kirkegaard R.H."/>
            <person name="Michaelsen T.Y."/>
            <person name="Andersen M.H."/>
            <person name="Karst S.M."/>
            <person name="Dueholm M.S."/>
            <person name="Nielsen P.H."/>
            <person name="Albertsen M."/>
        </authorList>
    </citation>
    <scope>NUCLEOTIDE SEQUENCE [LARGE SCALE GENOMIC DNA]</scope>
    <source>
        <strain evidence="2">EsbW_18-Q3-R4-48_BATAC.285</strain>
    </source>
</reference>
<protein>
    <submittedName>
        <fullName evidence="2">Uncharacterized protein</fullName>
    </submittedName>
</protein>
<proteinExistence type="predicted"/>
<evidence type="ECO:0000313" key="2">
    <source>
        <dbReference type="EMBL" id="MBK7675451.1"/>
    </source>
</evidence>
<comment type="caution">
    <text evidence="2">The sequence shown here is derived from an EMBL/GenBank/DDBJ whole genome shotgun (WGS) entry which is preliminary data.</text>
</comment>
<dbReference type="Proteomes" id="UP000697998">
    <property type="component" value="Unassembled WGS sequence"/>
</dbReference>
<gene>
    <name evidence="2" type="ORF">IPJ27_12230</name>
</gene>
<dbReference type="EMBL" id="JADJMH010000011">
    <property type="protein sequence ID" value="MBK7675451.1"/>
    <property type="molecule type" value="Genomic_DNA"/>
</dbReference>
<accession>A0A935Q0T4</accession>
<name>A0A935Q0T4_9PROT</name>
<sequence length="103" mass="11800">MHTAPHEDSLSLLTRRHGGLLLPLSAAALEIGINLRTAHNQISKGVFPIPTVLRDRRRYVHITDLASYLDRLRQRMMEKNPLAKRVTRTNGRTEKLEIQTNHT</sequence>
<organism evidence="2 3">
    <name type="scientific">Candidatus Accumulibacter proximus</name>
    <dbReference type="NCBI Taxonomy" id="2954385"/>
    <lineage>
        <taxon>Bacteria</taxon>
        <taxon>Pseudomonadati</taxon>
        <taxon>Pseudomonadota</taxon>
        <taxon>Betaproteobacteria</taxon>
        <taxon>Candidatus Accumulibacter</taxon>
    </lineage>
</organism>
<dbReference type="AlphaFoldDB" id="A0A935Q0T4"/>
<feature type="region of interest" description="Disordered" evidence="1">
    <location>
        <begin position="83"/>
        <end position="103"/>
    </location>
</feature>
<evidence type="ECO:0000313" key="3">
    <source>
        <dbReference type="Proteomes" id="UP000697998"/>
    </source>
</evidence>
<evidence type="ECO:0000256" key="1">
    <source>
        <dbReference type="SAM" id="MobiDB-lite"/>
    </source>
</evidence>